<dbReference type="RefSeq" id="WP_206578904.1">
    <property type="nucleotide sequence ID" value="NZ_JAFKCT010000006.1"/>
</dbReference>
<gene>
    <name evidence="3" type="ORF">J0A68_14310</name>
</gene>
<organism evidence="3 4">
    <name type="scientific">Algoriphagus oliviformis</name>
    <dbReference type="NCBI Taxonomy" id="2811231"/>
    <lineage>
        <taxon>Bacteria</taxon>
        <taxon>Pseudomonadati</taxon>
        <taxon>Bacteroidota</taxon>
        <taxon>Cytophagia</taxon>
        <taxon>Cytophagales</taxon>
        <taxon>Cyclobacteriaceae</taxon>
        <taxon>Algoriphagus</taxon>
    </lineage>
</organism>
<evidence type="ECO:0000313" key="3">
    <source>
        <dbReference type="EMBL" id="MBN7812122.1"/>
    </source>
</evidence>
<feature type="chain" id="PRO_5045442795" description="Outer membrane protein beta-barrel domain-containing protein" evidence="1">
    <location>
        <begin position="23"/>
        <end position="200"/>
    </location>
</feature>
<dbReference type="EMBL" id="JAFKCT010000006">
    <property type="protein sequence ID" value="MBN7812122.1"/>
    <property type="molecule type" value="Genomic_DNA"/>
</dbReference>
<sequence>MKANQLLLATFLLVATPFISKAQDKPKLSYTIGAGTTIDRSNSLWGMNFTNEFNIEFRERTSFNLGLSFYQSLGTLYEKSLPEGSGDQNKEQSSGIFFTPSIKYDLIQSPSGFNLSLAAGPSLQLGGETYLRSYFTGDPFASYSTNKLQRLGVMAELEAEWNSKNPNLKNAVSLSAYGAEKTFAQYVNLTYKLRFGLGKN</sequence>
<evidence type="ECO:0000313" key="4">
    <source>
        <dbReference type="Proteomes" id="UP000664317"/>
    </source>
</evidence>
<keyword evidence="1" id="KW-0732">Signal</keyword>
<dbReference type="Proteomes" id="UP000664317">
    <property type="component" value="Unassembled WGS sequence"/>
</dbReference>
<comment type="caution">
    <text evidence="3">The sequence shown here is derived from an EMBL/GenBank/DDBJ whole genome shotgun (WGS) entry which is preliminary data.</text>
</comment>
<name>A0ABS3C4S4_9BACT</name>
<dbReference type="Pfam" id="PF13568">
    <property type="entry name" value="OMP_b-brl_2"/>
    <property type="match status" value="1"/>
</dbReference>
<keyword evidence="4" id="KW-1185">Reference proteome</keyword>
<feature type="signal peptide" evidence="1">
    <location>
        <begin position="1"/>
        <end position="22"/>
    </location>
</feature>
<reference evidence="3 4" key="1">
    <citation type="submission" date="2021-03" db="EMBL/GenBank/DDBJ databases">
        <title>novel species isolated from a fishpond in China.</title>
        <authorList>
            <person name="Lu H."/>
            <person name="Cai Z."/>
        </authorList>
    </citation>
    <scope>NUCLEOTIDE SEQUENCE [LARGE SCALE GENOMIC DNA]</scope>
    <source>
        <strain evidence="3 4">H41</strain>
    </source>
</reference>
<dbReference type="InterPro" id="IPR025665">
    <property type="entry name" value="Beta-barrel_OMP_2"/>
</dbReference>
<evidence type="ECO:0000259" key="2">
    <source>
        <dbReference type="Pfam" id="PF13568"/>
    </source>
</evidence>
<proteinExistence type="predicted"/>
<protein>
    <recommendedName>
        <fullName evidence="2">Outer membrane protein beta-barrel domain-containing protein</fullName>
    </recommendedName>
</protein>
<feature type="domain" description="Outer membrane protein beta-barrel" evidence="2">
    <location>
        <begin position="37"/>
        <end position="168"/>
    </location>
</feature>
<accession>A0ABS3C4S4</accession>
<evidence type="ECO:0000256" key="1">
    <source>
        <dbReference type="SAM" id="SignalP"/>
    </source>
</evidence>